<protein>
    <submittedName>
        <fullName evidence="2">Uncharacterized protein</fullName>
    </submittedName>
</protein>
<keyword evidence="3" id="KW-1185">Reference proteome</keyword>
<proteinExistence type="predicted"/>
<evidence type="ECO:0000313" key="3">
    <source>
        <dbReference type="Proteomes" id="UP000254866"/>
    </source>
</evidence>
<dbReference type="AlphaFoldDB" id="A0A370TSH2"/>
<feature type="compositionally biased region" description="Low complexity" evidence="1">
    <location>
        <begin position="101"/>
        <end position="118"/>
    </location>
</feature>
<organism evidence="2 3">
    <name type="scientific">Venustampulla echinocandica</name>
    <dbReference type="NCBI Taxonomy" id="2656787"/>
    <lineage>
        <taxon>Eukaryota</taxon>
        <taxon>Fungi</taxon>
        <taxon>Dikarya</taxon>
        <taxon>Ascomycota</taxon>
        <taxon>Pezizomycotina</taxon>
        <taxon>Leotiomycetes</taxon>
        <taxon>Helotiales</taxon>
        <taxon>Pleuroascaceae</taxon>
        <taxon>Venustampulla</taxon>
    </lineage>
</organism>
<dbReference type="RefSeq" id="XP_031871109.1">
    <property type="nucleotide sequence ID" value="XM_032011416.1"/>
</dbReference>
<reference evidence="2 3" key="1">
    <citation type="journal article" date="2018" name="IMA Fungus">
        <title>IMA Genome-F 9: Draft genome sequence of Annulohypoxylon stygium, Aspergillus mulundensis, Berkeleyomyces basicola (syn. Thielaviopsis basicola), Ceratocystis smalleyi, two Cercospora beticola strains, Coleophoma cylindrospora, Fusarium fracticaudum, Phialophora cf. hyalina, and Morchella septimelata.</title>
        <authorList>
            <person name="Wingfield B.D."/>
            <person name="Bills G.F."/>
            <person name="Dong Y."/>
            <person name="Huang W."/>
            <person name="Nel W.J."/>
            <person name="Swalarsk-Parry B.S."/>
            <person name="Vaghefi N."/>
            <person name="Wilken P.M."/>
            <person name="An Z."/>
            <person name="de Beer Z.W."/>
            <person name="De Vos L."/>
            <person name="Chen L."/>
            <person name="Duong T.A."/>
            <person name="Gao Y."/>
            <person name="Hammerbacher A."/>
            <person name="Kikkert J.R."/>
            <person name="Li Y."/>
            <person name="Li H."/>
            <person name="Li K."/>
            <person name="Li Q."/>
            <person name="Liu X."/>
            <person name="Ma X."/>
            <person name="Naidoo K."/>
            <person name="Pethybridge S.J."/>
            <person name="Sun J."/>
            <person name="Steenkamp E.T."/>
            <person name="van der Nest M.A."/>
            <person name="van Wyk S."/>
            <person name="Wingfield M.J."/>
            <person name="Xiong C."/>
            <person name="Yue Q."/>
            <person name="Zhang X."/>
        </authorList>
    </citation>
    <scope>NUCLEOTIDE SEQUENCE [LARGE SCALE GENOMIC DNA]</scope>
    <source>
        <strain evidence="2 3">BP 5553</strain>
    </source>
</reference>
<feature type="region of interest" description="Disordered" evidence="1">
    <location>
        <begin position="101"/>
        <end position="130"/>
    </location>
</feature>
<dbReference type="Proteomes" id="UP000254866">
    <property type="component" value="Unassembled WGS sequence"/>
</dbReference>
<gene>
    <name evidence="2" type="ORF">BP5553_02793</name>
</gene>
<evidence type="ECO:0000256" key="1">
    <source>
        <dbReference type="SAM" id="MobiDB-lite"/>
    </source>
</evidence>
<dbReference type="EMBL" id="NPIC01000002">
    <property type="protein sequence ID" value="RDL38453.1"/>
    <property type="molecule type" value="Genomic_DNA"/>
</dbReference>
<name>A0A370TSH2_9HELO</name>
<comment type="caution">
    <text evidence="2">The sequence shown here is derived from an EMBL/GenBank/DDBJ whole genome shotgun (WGS) entry which is preliminary data.</text>
</comment>
<feature type="compositionally biased region" description="Pro residues" evidence="1">
    <location>
        <begin position="119"/>
        <end position="130"/>
    </location>
</feature>
<dbReference type="GeneID" id="43595642"/>
<sequence>MRFSTPVVETLEPPNSRESIRPQLQPQPQPSSKPQDSTDNIPHLVPLHNPHFRNFTHNLPFIPARVPPFLHTTDDNNNRRNSRFASLLHLHLHLSSRLPHPDSSIRFPSPDAAADHQPAPQPPSLPPSLLHYPPPLDASFRFLMSEVIAPVRTSRASAREGLARFD</sequence>
<feature type="region of interest" description="Disordered" evidence="1">
    <location>
        <begin position="1"/>
        <end position="49"/>
    </location>
</feature>
<evidence type="ECO:0000313" key="2">
    <source>
        <dbReference type="EMBL" id="RDL38453.1"/>
    </source>
</evidence>
<accession>A0A370TSH2</accession>